<evidence type="ECO:0000313" key="2">
    <source>
        <dbReference type="Proteomes" id="UP000708208"/>
    </source>
</evidence>
<proteinExistence type="predicted"/>
<name>A0A8J2L5S6_9HEXA</name>
<dbReference type="Proteomes" id="UP000708208">
    <property type="component" value="Unassembled WGS sequence"/>
</dbReference>
<protein>
    <submittedName>
        <fullName evidence="1">Uncharacterized protein</fullName>
    </submittedName>
</protein>
<accession>A0A8J2L5S6</accession>
<keyword evidence="2" id="KW-1185">Reference proteome</keyword>
<dbReference type="AlphaFoldDB" id="A0A8J2L5S6"/>
<organism evidence="1 2">
    <name type="scientific">Allacma fusca</name>
    <dbReference type="NCBI Taxonomy" id="39272"/>
    <lineage>
        <taxon>Eukaryota</taxon>
        <taxon>Metazoa</taxon>
        <taxon>Ecdysozoa</taxon>
        <taxon>Arthropoda</taxon>
        <taxon>Hexapoda</taxon>
        <taxon>Collembola</taxon>
        <taxon>Symphypleona</taxon>
        <taxon>Sminthuridae</taxon>
        <taxon>Allacma</taxon>
    </lineage>
</organism>
<evidence type="ECO:0000313" key="1">
    <source>
        <dbReference type="EMBL" id="CAG7829240.1"/>
    </source>
</evidence>
<reference evidence="1" key="1">
    <citation type="submission" date="2021-06" db="EMBL/GenBank/DDBJ databases">
        <authorList>
            <person name="Hodson N. C."/>
            <person name="Mongue J. A."/>
            <person name="Jaron S. K."/>
        </authorList>
    </citation>
    <scope>NUCLEOTIDE SEQUENCE</scope>
</reference>
<gene>
    <name evidence="1" type="ORF">AFUS01_LOCUS39114</name>
</gene>
<feature type="non-terminal residue" evidence="1">
    <location>
        <position position="1"/>
    </location>
</feature>
<feature type="non-terminal residue" evidence="1">
    <location>
        <position position="155"/>
    </location>
</feature>
<comment type="caution">
    <text evidence="1">The sequence shown here is derived from an EMBL/GenBank/DDBJ whole genome shotgun (WGS) entry which is preliminary data.</text>
</comment>
<dbReference type="EMBL" id="CAJVCH010550674">
    <property type="protein sequence ID" value="CAG7829240.1"/>
    <property type="molecule type" value="Genomic_DNA"/>
</dbReference>
<sequence length="155" mass="18174">LGEEEIPDHYQLLFNLGTQTTFVCLEDFQIFATTNLSRPKTALVVYKGEFYKYQRFLEKNISFGAKFAHNFENDDGLLKSRKGFYISNTGDKNYDWVHRRMEVLLSSGIYWFWADLEQTRMDRFKPTSNALIAPAKSLEISDFELALIGWIYILM</sequence>